<organism evidence="3 4">
    <name type="scientific">Podospora didyma</name>
    <dbReference type="NCBI Taxonomy" id="330526"/>
    <lineage>
        <taxon>Eukaryota</taxon>
        <taxon>Fungi</taxon>
        <taxon>Dikarya</taxon>
        <taxon>Ascomycota</taxon>
        <taxon>Pezizomycotina</taxon>
        <taxon>Sordariomycetes</taxon>
        <taxon>Sordariomycetidae</taxon>
        <taxon>Sordariales</taxon>
        <taxon>Podosporaceae</taxon>
        <taxon>Podospora</taxon>
    </lineage>
</organism>
<feature type="domain" description="Peptidase S1" evidence="2">
    <location>
        <begin position="212"/>
        <end position="292"/>
    </location>
</feature>
<evidence type="ECO:0000259" key="2">
    <source>
        <dbReference type="Pfam" id="PF00089"/>
    </source>
</evidence>
<proteinExistence type="predicted"/>
<dbReference type="EMBL" id="JAULSW010000010">
    <property type="protein sequence ID" value="KAK3368582.1"/>
    <property type="molecule type" value="Genomic_DNA"/>
</dbReference>
<dbReference type="GO" id="GO:0006508">
    <property type="term" value="P:proteolysis"/>
    <property type="evidence" value="ECO:0007669"/>
    <property type="project" value="InterPro"/>
</dbReference>
<dbReference type="Gene3D" id="2.40.10.10">
    <property type="entry name" value="Trypsin-like serine proteases"/>
    <property type="match status" value="2"/>
</dbReference>
<feature type="compositionally biased region" description="Basic residues" evidence="1">
    <location>
        <begin position="659"/>
        <end position="670"/>
    </location>
</feature>
<feature type="compositionally biased region" description="Basic and acidic residues" evidence="1">
    <location>
        <begin position="646"/>
        <end position="658"/>
    </location>
</feature>
<feature type="compositionally biased region" description="Basic and acidic residues" evidence="1">
    <location>
        <begin position="672"/>
        <end position="681"/>
    </location>
</feature>
<protein>
    <recommendedName>
        <fullName evidence="2">Peptidase S1 domain-containing protein</fullName>
    </recommendedName>
</protein>
<dbReference type="GO" id="GO:0004252">
    <property type="term" value="F:serine-type endopeptidase activity"/>
    <property type="evidence" value="ECO:0007669"/>
    <property type="project" value="InterPro"/>
</dbReference>
<sequence length="773" mass="85170">MEAFKSKVSSMLGKVKKVSRTAPQIYDTYNADFKSFLCTDVLFYFDVCSGGKSVGGKIMTSLREFEDKLQELQDMTSATINVKDDNGEIVVTKAINWKTTVRHKYASDHSRAAMRLTELKDMMKNRKHPTLGCEWEVKVEMDRELDKDWLGIAKDPSKLSLDGAVGWLLEPKEVKARPKQKNNSQGKGEAPPFDGIEPRPVNAKDAGLGAMERTVVTNGHVVTGYGSHVISVTATIGFSNHDPETGQEIHIVACWPYFTSKQDQYDLAMIRVDPPFETGLAYEWAQTPTQAGKAKKDDKGANLIYAGFPAGFADPKNPGKIMYESDGWVAIDDSNSGPTLKHHLPTEKGASEAPIFSLEGDTKHWVVAVHRGGNQKFGAAVRLHYDEPNDLNLMHRILKHVPIVPKQAAEMEKTSKEEKSMGQTCNDRGPGFLNVIRFKPLAKPLPPPLSKPAAISKPTPNTKTEPELPIDPNSFPSAVIKPKIEPKPEAATSKPETFPHIEALPRPKPTTKRKATVPKSQVKPESERISQPETTHETPSESDIEPPPKPKPTIKRQAVTKPKVPPKASEAASELETTLDAPSDIETPPMLPKSAARRKSVPKPKVEPQPEAASEPQTPLEAPFDMEAPPKPKAAIRRKPVPKSKTNLEARPDIEAPSKHKASTRRKTAPKPKLEKSEVAFKPETLPGDLLDIDLPSKPKPTTIRKVNYSRIVTSTTARPKNDKDEEDPGPRSSDFPPSLNPVTDASDEETTNVVSGEEDAPRWKQEESPSEQ</sequence>
<feature type="compositionally biased region" description="Basic and acidic residues" evidence="1">
    <location>
        <begin position="522"/>
        <end position="539"/>
    </location>
</feature>
<keyword evidence="4" id="KW-1185">Reference proteome</keyword>
<name>A0AAE0K2R4_9PEZI</name>
<feature type="region of interest" description="Disordered" evidence="1">
    <location>
        <begin position="443"/>
        <end position="773"/>
    </location>
</feature>
<dbReference type="InterPro" id="IPR001254">
    <property type="entry name" value="Trypsin_dom"/>
</dbReference>
<reference evidence="3" key="1">
    <citation type="journal article" date="2023" name="Mol. Phylogenet. Evol.">
        <title>Genome-scale phylogeny and comparative genomics of the fungal order Sordariales.</title>
        <authorList>
            <person name="Hensen N."/>
            <person name="Bonometti L."/>
            <person name="Westerberg I."/>
            <person name="Brannstrom I.O."/>
            <person name="Guillou S."/>
            <person name="Cros-Aarteil S."/>
            <person name="Calhoun S."/>
            <person name="Haridas S."/>
            <person name="Kuo A."/>
            <person name="Mondo S."/>
            <person name="Pangilinan J."/>
            <person name="Riley R."/>
            <person name="LaButti K."/>
            <person name="Andreopoulos B."/>
            <person name="Lipzen A."/>
            <person name="Chen C."/>
            <person name="Yan M."/>
            <person name="Daum C."/>
            <person name="Ng V."/>
            <person name="Clum A."/>
            <person name="Steindorff A."/>
            <person name="Ohm R.A."/>
            <person name="Martin F."/>
            <person name="Silar P."/>
            <person name="Natvig D.O."/>
            <person name="Lalanne C."/>
            <person name="Gautier V."/>
            <person name="Ament-Velasquez S.L."/>
            <person name="Kruys A."/>
            <person name="Hutchinson M.I."/>
            <person name="Powell A.J."/>
            <person name="Barry K."/>
            <person name="Miller A.N."/>
            <person name="Grigoriev I.V."/>
            <person name="Debuchy R."/>
            <person name="Gladieux P."/>
            <person name="Hiltunen Thoren M."/>
            <person name="Johannesson H."/>
        </authorList>
    </citation>
    <scope>NUCLEOTIDE SEQUENCE</scope>
    <source>
        <strain evidence="3">CBS 232.78</strain>
    </source>
</reference>
<accession>A0AAE0K2R4</accession>
<gene>
    <name evidence="3" type="ORF">B0H63DRAFT_515151</name>
</gene>
<evidence type="ECO:0000256" key="1">
    <source>
        <dbReference type="SAM" id="MobiDB-lite"/>
    </source>
</evidence>
<feature type="region of interest" description="Disordered" evidence="1">
    <location>
        <begin position="172"/>
        <end position="199"/>
    </location>
</feature>
<feature type="compositionally biased region" description="Basic and acidic residues" evidence="1">
    <location>
        <begin position="760"/>
        <end position="773"/>
    </location>
</feature>
<dbReference type="InterPro" id="IPR009003">
    <property type="entry name" value="Peptidase_S1_PA"/>
</dbReference>
<dbReference type="InterPro" id="IPR043504">
    <property type="entry name" value="Peptidase_S1_PA_chymotrypsin"/>
</dbReference>
<evidence type="ECO:0000313" key="4">
    <source>
        <dbReference type="Proteomes" id="UP001285441"/>
    </source>
</evidence>
<reference evidence="3" key="2">
    <citation type="submission" date="2023-06" db="EMBL/GenBank/DDBJ databases">
        <authorList>
            <consortium name="Lawrence Berkeley National Laboratory"/>
            <person name="Haridas S."/>
            <person name="Hensen N."/>
            <person name="Bonometti L."/>
            <person name="Westerberg I."/>
            <person name="Brannstrom I.O."/>
            <person name="Guillou S."/>
            <person name="Cros-Aarteil S."/>
            <person name="Calhoun S."/>
            <person name="Kuo A."/>
            <person name="Mondo S."/>
            <person name="Pangilinan J."/>
            <person name="Riley R."/>
            <person name="LaButti K."/>
            <person name="Andreopoulos B."/>
            <person name="Lipzen A."/>
            <person name="Chen C."/>
            <person name="Yanf M."/>
            <person name="Daum C."/>
            <person name="Ng V."/>
            <person name="Clum A."/>
            <person name="Steindorff A."/>
            <person name="Ohm R."/>
            <person name="Martin F."/>
            <person name="Silar P."/>
            <person name="Natvig D."/>
            <person name="Lalanne C."/>
            <person name="Gautier V."/>
            <person name="Ament-velasquez S.L."/>
            <person name="Kruys A."/>
            <person name="Hutchinson M.I."/>
            <person name="Powell A.J."/>
            <person name="Barry K."/>
            <person name="Miller A.N."/>
            <person name="Grigoriev I.V."/>
            <person name="Debuchy R."/>
            <person name="Gladieux P."/>
            <person name="Thoren M.H."/>
            <person name="Johannesson H."/>
        </authorList>
    </citation>
    <scope>NUCLEOTIDE SEQUENCE</scope>
    <source>
        <strain evidence="3">CBS 232.78</strain>
    </source>
</reference>
<dbReference type="Pfam" id="PF00089">
    <property type="entry name" value="Trypsin"/>
    <property type="match status" value="1"/>
</dbReference>
<dbReference type="AlphaFoldDB" id="A0AAE0K2R4"/>
<dbReference type="SUPFAM" id="SSF50494">
    <property type="entry name" value="Trypsin-like serine proteases"/>
    <property type="match status" value="1"/>
</dbReference>
<evidence type="ECO:0000313" key="3">
    <source>
        <dbReference type="EMBL" id="KAK3368582.1"/>
    </source>
</evidence>
<comment type="caution">
    <text evidence="3">The sequence shown here is derived from an EMBL/GenBank/DDBJ whole genome shotgun (WGS) entry which is preliminary data.</text>
</comment>
<dbReference type="Proteomes" id="UP001285441">
    <property type="component" value="Unassembled WGS sequence"/>
</dbReference>